<evidence type="ECO:0000313" key="1">
    <source>
        <dbReference type="EMBL" id="KAE9076997.1"/>
    </source>
</evidence>
<gene>
    <name evidence="1" type="ORF">PF007_g24420</name>
</gene>
<evidence type="ECO:0000313" key="2">
    <source>
        <dbReference type="Proteomes" id="UP000441208"/>
    </source>
</evidence>
<proteinExistence type="predicted"/>
<sequence>MEEPPAPFADAPPPYEWGDEAYDLSDCLFSPWTVREALPTETVK</sequence>
<protein>
    <submittedName>
        <fullName evidence="1">Uncharacterized protein</fullName>
    </submittedName>
</protein>
<comment type="caution">
    <text evidence="1">The sequence shown here is derived from an EMBL/GenBank/DDBJ whole genome shotgun (WGS) entry which is preliminary data.</text>
</comment>
<dbReference type="EMBL" id="QXFZ01002450">
    <property type="protein sequence ID" value="KAE9076997.1"/>
    <property type="molecule type" value="Genomic_DNA"/>
</dbReference>
<name>A0A6A3QKG3_9STRA</name>
<accession>A0A6A3QKG3</accession>
<reference evidence="1 2" key="1">
    <citation type="submission" date="2018-08" db="EMBL/GenBank/DDBJ databases">
        <title>Genomic investigation of the strawberry pathogen Phytophthora fragariae indicates pathogenicity is determined by transcriptional variation in three key races.</title>
        <authorList>
            <person name="Adams T.M."/>
            <person name="Armitage A.D."/>
            <person name="Sobczyk M.K."/>
            <person name="Bates H.J."/>
            <person name="Dunwell J.M."/>
            <person name="Nellist C.F."/>
            <person name="Harrison R.J."/>
        </authorList>
    </citation>
    <scope>NUCLEOTIDE SEQUENCE [LARGE SCALE GENOMIC DNA]</scope>
    <source>
        <strain evidence="1 2">NOV-71</strain>
    </source>
</reference>
<dbReference type="AlphaFoldDB" id="A0A6A3QKG3"/>
<dbReference type="Proteomes" id="UP000441208">
    <property type="component" value="Unassembled WGS sequence"/>
</dbReference>
<organism evidence="1 2">
    <name type="scientific">Phytophthora fragariae</name>
    <dbReference type="NCBI Taxonomy" id="53985"/>
    <lineage>
        <taxon>Eukaryota</taxon>
        <taxon>Sar</taxon>
        <taxon>Stramenopiles</taxon>
        <taxon>Oomycota</taxon>
        <taxon>Peronosporomycetes</taxon>
        <taxon>Peronosporales</taxon>
        <taxon>Peronosporaceae</taxon>
        <taxon>Phytophthora</taxon>
    </lineage>
</organism>